<feature type="region of interest" description="Disordered" evidence="1">
    <location>
        <begin position="168"/>
        <end position="190"/>
    </location>
</feature>
<organism evidence="3 4">
    <name type="scientific">Microthlaspi erraticum</name>
    <dbReference type="NCBI Taxonomy" id="1685480"/>
    <lineage>
        <taxon>Eukaryota</taxon>
        <taxon>Viridiplantae</taxon>
        <taxon>Streptophyta</taxon>
        <taxon>Embryophyta</taxon>
        <taxon>Tracheophyta</taxon>
        <taxon>Spermatophyta</taxon>
        <taxon>Magnoliopsida</taxon>
        <taxon>eudicotyledons</taxon>
        <taxon>Gunneridae</taxon>
        <taxon>Pentapetalae</taxon>
        <taxon>rosids</taxon>
        <taxon>malvids</taxon>
        <taxon>Brassicales</taxon>
        <taxon>Brassicaceae</taxon>
        <taxon>Coluteocarpeae</taxon>
        <taxon>Microthlaspi</taxon>
    </lineage>
</organism>
<feature type="region of interest" description="Disordered" evidence="1">
    <location>
        <begin position="617"/>
        <end position="639"/>
    </location>
</feature>
<feature type="compositionally biased region" description="Basic and acidic residues" evidence="1">
    <location>
        <begin position="418"/>
        <end position="442"/>
    </location>
</feature>
<sequence length="661" mass="73631">MGRKRKMPAPTSPAPVARKLRSNTRIEESGAVTAVSQVENQGTSAKKDGNSTELPGRLYAADCYPGGPQRLNIYAKANVIGQVVAALQGHEELEHLRQTQFAGLLNLPVARSSNSAKLIHALLARQLVTRRRYELWTVFGPNPIRFSLREFKRITGLYCGKIPEDHLAERETSPETSSSSQSTEDDDGKKKQMSTMWKDLFGRKDAQVTVDDAIAMLEDPNLAQWKRMPLALIILVEGVLICRDKHLVFTPSYVDMLCDMEYFLEFLWGRESFLKTIVRFIPSGNVEGVGDESAEGDLLALEAIPLLAQKIPDPGNLNTFLTDPKPTKNTITILHLNTIVDVERDPNLEVLCSYDEDEAEEVQWDDEVVDEKVEYLLKLKRGGYKFKKSDFKGGDTTFVPIVNAKNREGKNGRKRNHVKMEGTDSKDGPTPKKAVEKKEKQGVKPLRRGVPKRKRGRDGRDRSKSVEESGEEFLPQQVVLEIVDEMKSWMLGHLNQMKEALLVAVAEEREKGKEKVEGGGSTDGKENARAGAKGNIGRPREPTPGQGEKGGESGWETESEKESYKLLARRGNREKVAAENEEASAGLRSDEETSTWKYYGGTLDVLAELGVDKVDKSPNVGEELGGRGEGGTVVADGGKTNRKEDKVWMLGRRWWMWGGRK</sequence>
<protein>
    <recommendedName>
        <fullName evidence="2">DUF1985 domain-containing protein</fullName>
    </recommendedName>
</protein>
<dbReference type="EMBL" id="CACVBM020000987">
    <property type="protein sequence ID" value="CAA7025161.1"/>
    <property type="molecule type" value="Genomic_DNA"/>
</dbReference>
<name>A0A6D2IGS1_9BRAS</name>
<reference evidence="3" key="1">
    <citation type="submission" date="2020-01" db="EMBL/GenBank/DDBJ databases">
        <authorList>
            <person name="Mishra B."/>
        </authorList>
    </citation>
    <scope>NUCLEOTIDE SEQUENCE [LARGE SCALE GENOMIC DNA]</scope>
</reference>
<dbReference type="Pfam" id="PF09331">
    <property type="entry name" value="DUF1985"/>
    <property type="match status" value="1"/>
</dbReference>
<dbReference type="AlphaFoldDB" id="A0A6D2IGS1"/>
<dbReference type="OrthoDB" id="1111119at2759"/>
<gene>
    <name evidence="3" type="ORF">MERR_LOCUS12396</name>
</gene>
<dbReference type="PANTHER" id="PTHR48449:SF1">
    <property type="entry name" value="DUF1985 DOMAIN-CONTAINING PROTEIN"/>
    <property type="match status" value="1"/>
</dbReference>
<dbReference type="InterPro" id="IPR015410">
    <property type="entry name" value="DUF1985"/>
</dbReference>
<evidence type="ECO:0000259" key="2">
    <source>
        <dbReference type="Pfam" id="PF09331"/>
    </source>
</evidence>
<feature type="region of interest" description="Disordered" evidence="1">
    <location>
        <begin position="407"/>
        <end position="472"/>
    </location>
</feature>
<evidence type="ECO:0000313" key="4">
    <source>
        <dbReference type="Proteomes" id="UP000467841"/>
    </source>
</evidence>
<feature type="domain" description="DUF1985" evidence="2">
    <location>
        <begin position="123"/>
        <end position="277"/>
    </location>
</feature>
<feature type="compositionally biased region" description="Polar residues" evidence="1">
    <location>
        <begin position="34"/>
        <end position="44"/>
    </location>
</feature>
<keyword evidence="4" id="KW-1185">Reference proteome</keyword>
<proteinExistence type="predicted"/>
<dbReference type="PANTHER" id="PTHR48449">
    <property type="entry name" value="DUF1985 DOMAIN-CONTAINING PROTEIN"/>
    <property type="match status" value="1"/>
</dbReference>
<evidence type="ECO:0000313" key="3">
    <source>
        <dbReference type="EMBL" id="CAA7025161.1"/>
    </source>
</evidence>
<evidence type="ECO:0000256" key="1">
    <source>
        <dbReference type="SAM" id="MobiDB-lite"/>
    </source>
</evidence>
<feature type="compositionally biased region" description="Basic and acidic residues" evidence="1">
    <location>
        <begin position="458"/>
        <end position="467"/>
    </location>
</feature>
<feature type="region of interest" description="Disordered" evidence="1">
    <location>
        <begin position="1"/>
        <end position="52"/>
    </location>
</feature>
<comment type="caution">
    <text evidence="3">The sequence shown here is derived from an EMBL/GenBank/DDBJ whole genome shotgun (WGS) entry which is preliminary data.</text>
</comment>
<accession>A0A6D2IGS1</accession>
<dbReference type="Proteomes" id="UP000467841">
    <property type="component" value="Unassembled WGS sequence"/>
</dbReference>
<feature type="compositionally biased region" description="Basic and acidic residues" evidence="1">
    <location>
        <begin position="511"/>
        <end position="528"/>
    </location>
</feature>
<feature type="region of interest" description="Disordered" evidence="1">
    <location>
        <begin position="511"/>
        <end position="592"/>
    </location>
</feature>
<feature type="compositionally biased region" description="Basic residues" evidence="1">
    <location>
        <begin position="445"/>
        <end position="457"/>
    </location>
</feature>